<dbReference type="InterPro" id="IPR000182">
    <property type="entry name" value="GNAT_dom"/>
</dbReference>
<dbReference type="Gene3D" id="3.40.630.30">
    <property type="match status" value="1"/>
</dbReference>
<evidence type="ECO:0000313" key="3">
    <source>
        <dbReference type="EMBL" id="KAF2808388.1"/>
    </source>
</evidence>
<keyword evidence="4" id="KW-1185">Reference proteome</keyword>
<evidence type="ECO:0000259" key="2">
    <source>
        <dbReference type="Pfam" id="PF13302"/>
    </source>
</evidence>
<dbReference type="Proteomes" id="UP000504636">
    <property type="component" value="Unplaced"/>
</dbReference>
<reference evidence="3 5" key="1">
    <citation type="journal article" date="2020" name="Stud. Mycol.">
        <title>101 Dothideomycetes genomes: a test case for predicting lifestyles and emergence of pathogens.</title>
        <authorList>
            <person name="Haridas S."/>
            <person name="Albert R."/>
            <person name="Binder M."/>
            <person name="Bloem J."/>
            <person name="Labutti K."/>
            <person name="Salamov A."/>
            <person name="Andreopoulos B."/>
            <person name="Baker S."/>
            <person name="Barry K."/>
            <person name="Bills G."/>
            <person name="Bluhm B."/>
            <person name="Cannon C."/>
            <person name="Castanera R."/>
            <person name="Culley D."/>
            <person name="Daum C."/>
            <person name="Ezra D."/>
            <person name="Gonzalez J."/>
            <person name="Henrissat B."/>
            <person name="Kuo A."/>
            <person name="Liang C."/>
            <person name="Lipzen A."/>
            <person name="Lutzoni F."/>
            <person name="Magnuson J."/>
            <person name="Mondo S."/>
            <person name="Nolan M."/>
            <person name="Ohm R."/>
            <person name="Pangilinan J."/>
            <person name="Park H.-J."/>
            <person name="Ramirez L."/>
            <person name="Alfaro M."/>
            <person name="Sun H."/>
            <person name="Tritt A."/>
            <person name="Yoshinaga Y."/>
            <person name="Zwiers L.-H."/>
            <person name="Turgeon B."/>
            <person name="Goodwin S."/>
            <person name="Spatafora J."/>
            <person name="Crous P."/>
            <person name="Grigoriev I."/>
        </authorList>
    </citation>
    <scope>NUCLEOTIDE SEQUENCE</scope>
    <source>
        <strain evidence="3 5">CBS 304.34</strain>
    </source>
</reference>
<feature type="domain" description="N-acetyltransferase" evidence="2">
    <location>
        <begin position="117"/>
        <end position="222"/>
    </location>
</feature>
<dbReference type="Pfam" id="PF13302">
    <property type="entry name" value="Acetyltransf_3"/>
    <property type="match status" value="1"/>
</dbReference>
<dbReference type="GeneID" id="54461164"/>
<dbReference type="InterPro" id="IPR051531">
    <property type="entry name" value="N-acetyltransferase"/>
</dbReference>
<dbReference type="EMBL" id="MU003703">
    <property type="protein sequence ID" value="KAF2808388.1"/>
    <property type="molecule type" value="Genomic_DNA"/>
</dbReference>
<dbReference type="GO" id="GO:0016747">
    <property type="term" value="F:acyltransferase activity, transferring groups other than amino-acyl groups"/>
    <property type="evidence" value="ECO:0007669"/>
    <property type="project" value="InterPro"/>
</dbReference>
<dbReference type="RefSeq" id="XP_033575352.1">
    <property type="nucleotide sequence ID" value="XM_033720271.1"/>
</dbReference>
<evidence type="ECO:0000313" key="4">
    <source>
        <dbReference type="Proteomes" id="UP000504636"/>
    </source>
</evidence>
<reference evidence="5" key="3">
    <citation type="submission" date="2025-04" db="UniProtKB">
        <authorList>
            <consortium name="RefSeq"/>
        </authorList>
    </citation>
    <scope>IDENTIFICATION</scope>
    <source>
        <strain evidence="5">CBS 304.34</strain>
    </source>
</reference>
<dbReference type="PANTHER" id="PTHR43792:SF1">
    <property type="entry name" value="N-ACETYLTRANSFERASE DOMAIN-CONTAINING PROTEIN"/>
    <property type="match status" value="1"/>
</dbReference>
<dbReference type="SUPFAM" id="SSF55729">
    <property type="entry name" value="Acyl-CoA N-acyltransferases (Nat)"/>
    <property type="match status" value="1"/>
</dbReference>
<dbReference type="PANTHER" id="PTHR43792">
    <property type="entry name" value="GNAT FAMILY, PUTATIVE (AFU_ORTHOLOGUE AFUA_3G00765)-RELATED-RELATED"/>
    <property type="match status" value="1"/>
</dbReference>
<gene>
    <name evidence="3 5" type="ORF">BDZ99DRAFT_464273</name>
</gene>
<evidence type="ECO:0000256" key="1">
    <source>
        <dbReference type="SAM" id="MobiDB-lite"/>
    </source>
</evidence>
<protein>
    <recommendedName>
        <fullName evidence="2">N-acetyltransferase domain-containing protein</fullName>
    </recommendedName>
</protein>
<sequence length="252" mass="28354">MLTRTIDRFIYTPYFGSMESPTTITTPRLRLTHITGVESGSIALSDLHCVWGNEIATKWNIHGSCKTLSETEERARTILKKAQDYFIVHRKVPGQHLEVAEGKDAAPSESNYTWEAIGMINLVRSEKPDLDPLPIPDSKLQRDSQDSDESAKLPAVQTRSIGYMYREEAWGKGYGMEAAAALLNHFRQAASRMDSPTLVYVEAGVDPSNTGSLRILEKLRFQKVGLNVIADEKVFLAGEWRQNEYPIYGLYL</sequence>
<feature type="region of interest" description="Disordered" evidence="1">
    <location>
        <begin position="131"/>
        <end position="153"/>
    </location>
</feature>
<organism evidence="3">
    <name type="scientific">Mytilinidion resinicola</name>
    <dbReference type="NCBI Taxonomy" id="574789"/>
    <lineage>
        <taxon>Eukaryota</taxon>
        <taxon>Fungi</taxon>
        <taxon>Dikarya</taxon>
        <taxon>Ascomycota</taxon>
        <taxon>Pezizomycotina</taxon>
        <taxon>Dothideomycetes</taxon>
        <taxon>Pleosporomycetidae</taxon>
        <taxon>Mytilinidiales</taxon>
        <taxon>Mytilinidiaceae</taxon>
        <taxon>Mytilinidion</taxon>
    </lineage>
</organism>
<accession>A0A6A6YIL4</accession>
<dbReference type="AlphaFoldDB" id="A0A6A6YIL4"/>
<dbReference type="InterPro" id="IPR016181">
    <property type="entry name" value="Acyl_CoA_acyltransferase"/>
</dbReference>
<dbReference type="OrthoDB" id="630895at2759"/>
<reference evidence="5" key="2">
    <citation type="submission" date="2020-04" db="EMBL/GenBank/DDBJ databases">
        <authorList>
            <consortium name="NCBI Genome Project"/>
        </authorList>
    </citation>
    <scope>NUCLEOTIDE SEQUENCE</scope>
    <source>
        <strain evidence="5">CBS 304.34</strain>
    </source>
</reference>
<name>A0A6A6YIL4_9PEZI</name>
<proteinExistence type="predicted"/>
<feature type="compositionally biased region" description="Basic and acidic residues" evidence="1">
    <location>
        <begin position="139"/>
        <end position="151"/>
    </location>
</feature>
<evidence type="ECO:0000313" key="5">
    <source>
        <dbReference type="RefSeq" id="XP_033575352.1"/>
    </source>
</evidence>